<sequence>MNRISLLQTQKWFLVLKALVLGAAVAMMSACSALDEVNELPVYQPLEGQDPTGYFSARTGKDLFEVGFQSDRRLSFEQVEAYALERAGELAVAKGASNLDVLARECGELEVQRDMPAMESSLSQLQPTAGTMMPQHTMVIMLRSCRLAVRLLGADE</sequence>
<evidence type="ECO:0000256" key="1">
    <source>
        <dbReference type="SAM" id="SignalP"/>
    </source>
</evidence>
<gene>
    <name evidence="2" type="ORF">GCM10022278_22150</name>
</gene>
<protein>
    <submittedName>
        <fullName evidence="2">Uncharacterized protein</fullName>
    </submittedName>
</protein>
<dbReference type="NCBIfam" id="NF047637">
    <property type="entry name" value="lipo_CC0125"/>
    <property type="match status" value="1"/>
</dbReference>
<feature type="chain" id="PRO_5045274427" evidence="1">
    <location>
        <begin position="34"/>
        <end position="156"/>
    </location>
</feature>
<organism evidence="2 3">
    <name type="scientific">Allohahella marinimesophila</name>
    <dbReference type="NCBI Taxonomy" id="1054972"/>
    <lineage>
        <taxon>Bacteria</taxon>
        <taxon>Pseudomonadati</taxon>
        <taxon>Pseudomonadota</taxon>
        <taxon>Gammaproteobacteria</taxon>
        <taxon>Oceanospirillales</taxon>
        <taxon>Hahellaceae</taxon>
        <taxon>Allohahella</taxon>
    </lineage>
</organism>
<keyword evidence="3" id="KW-1185">Reference proteome</keyword>
<accession>A0ABP7PFX9</accession>
<evidence type="ECO:0000313" key="3">
    <source>
        <dbReference type="Proteomes" id="UP001501337"/>
    </source>
</evidence>
<dbReference type="PROSITE" id="PS51257">
    <property type="entry name" value="PROKAR_LIPOPROTEIN"/>
    <property type="match status" value="1"/>
</dbReference>
<keyword evidence="1" id="KW-0732">Signal</keyword>
<name>A0ABP7PFX9_9GAMM</name>
<dbReference type="RefSeq" id="WP_344806263.1">
    <property type="nucleotide sequence ID" value="NZ_BAABBO010000009.1"/>
</dbReference>
<dbReference type="EMBL" id="BAABBO010000009">
    <property type="protein sequence ID" value="GAA3963893.1"/>
    <property type="molecule type" value="Genomic_DNA"/>
</dbReference>
<proteinExistence type="predicted"/>
<evidence type="ECO:0000313" key="2">
    <source>
        <dbReference type="EMBL" id="GAA3963893.1"/>
    </source>
</evidence>
<reference evidence="3" key="1">
    <citation type="journal article" date="2019" name="Int. J. Syst. Evol. Microbiol.">
        <title>The Global Catalogue of Microorganisms (GCM) 10K type strain sequencing project: providing services to taxonomists for standard genome sequencing and annotation.</title>
        <authorList>
            <consortium name="The Broad Institute Genomics Platform"/>
            <consortium name="The Broad Institute Genome Sequencing Center for Infectious Disease"/>
            <person name="Wu L."/>
            <person name="Ma J."/>
        </authorList>
    </citation>
    <scope>NUCLEOTIDE SEQUENCE [LARGE SCALE GENOMIC DNA]</scope>
    <source>
        <strain evidence="3">JCM 17555</strain>
    </source>
</reference>
<feature type="signal peptide" evidence="1">
    <location>
        <begin position="1"/>
        <end position="33"/>
    </location>
</feature>
<dbReference type="Proteomes" id="UP001501337">
    <property type="component" value="Unassembled WGS sequence"/>
</dbReference>
<comment type="caution">
    <text evidence="2">The sequence shown here is derived from an EMBL/GenBank/DDBJ whole genome shotgun (WGS) entry which is preliminary data.</text>
</comment>